<feature type="signal peptide" evidence="1">
    <location>
        <begin position="1"/>
        <end position="34"/>
    </location>
</feature>
<evidence type="ECO:0000256" key="1">
    <source>
        <dbReference type="SAM" id="SignalP"/>
    </source>
</evidence>
<dbReference type="PROSITE" id="PS51257">
    <property type="entry name" value="PROKAR_LIPOPROTEIN"/>
    <property type="match status" value="1"/>
</dbReference>
<proteinExistence type="predicted"/>
<accession>A0A6N3VAW7</accession>
<gene>
    <name evidence="3" type="ORF">F3F51_12095</name>
</gene>
<protein>
    <submittedName>
        <fullName evidence="3">DUF5008 domain-containing protein</fullName>
    </submittedName>
</protein>
<dbReference type="Pfam" id="PF17164">
    <property type="entry name" value="DUF5122"/>
    <property type="match status" value="2"/>
</dbReference>
<evidence type="ECO:0000313" key="3">
    <source>
        <dbReference type="EMBL" id="KAA3804541.1"/>
    </source>
</evidence>
<organism evidence="3 4">
    <name type="scientific">Bacteroides ovatus</name>
    <dbReference type="NCBI Taxonomy" id="28116"/>
    <lineage>
        <taxon>Bacteria</taxon>
        <taxon>Pseudomonadati</taxon>
        <taxon>Bacteroidota</taxon>
        <taxon>Bacteroidia</taxon>
        <taxon>Bacteroidales</taxon>
        <taxon>Bacteroidaceae</taxon>
        <taxon>Bacteroides</taxon>
    </lineage>
</organism>
<dbReference type="Proteomes" id="UP000460135">
    <property type="component" value="Unassembled WGS sequence"/>
</dbReference>
<sequence>MNKRYCDNNREQLRKAIGILCMIALSLAVTSCNADEEDSIKENPYSGGREPLTVKLLSETPDPETAGPGAEVTFKAAGLAKYSHKAENKFDFEFYISDEQCEIAAATDSTLTIIIPENVSSGTTYLVLENQIFYGPYFNVSGSVSVDQGFEFYKTGPSHGSIFACVPWSGNTQQTTEFYLCGDFEQSKNSSYAGLLMVNNEKGLINFGTANKFALKYGIYWRIYVDDGNTISSYSAKLSGMDSWKADKESPKALLYGWFNDYERWSSVTLDGFSFRNVLLVNNDMTVMTEKRKFPDPDGNMKEINIPVFNGGTDMLNGIIRAFSTTDGKIIAVTNSRWHVHIDYENTTCSTDGKAIIPAEIYTAIKSVMRMDEYGTLDLGYRRSIVTPEEALPGANGEIKDACMTNDESIIIVGDLTAFDGKTANNIVKLDKNGVVDDVFSANVGAGADGEITKITYTSYTDEEGIPQERIVIVGGFTTFNGKSVPGLAVLNVDGTFDMEFELKKMEGGRPNFAKIVDLTPYSDIHKPHLVISGTFNKYAGITRQGFLILDMKGNAIQEFNVPGRFYGELYDAQYSLTSDYANGLLLTGDFTSFDGKRMNNIVMLKVDVKNVVNTYE</sequence>
<dbReference type="EMBL" id="VWLX01000008">
    <property type="protein sequence ID" value="KAA3804541.1"/>
    <property type="molecule type" value="Genomic_DNA"/>
</dbReference>
<dbReference type="InterPro" id="IPR013431">
    <property type="entry name" value="Delta_60_rpt"/>
</dbReference>
<feature type="domain" description="DUF5008" evidence="2">
    <location>
        <begin position="29"/>
        <end position="136"/>
    </location>
</feature>
<evidence type="ECO:0000313" key="4">
    <source>
        <dbReference type="Proteomes" id="UP000460135"/>
    </source>
</evidence>
<keyword evidence="1" id="KW-0732">Signal</keyword>
<dbReference type="Pfam" id="PF16400">
    <property type="entry name" value="DUF5008"/>
    <property type="match status" value="1"/>
</dbReference>
<dbReference type="InterPro" id="IPR032175">
    <property type="entry name" value="DUF5008"/>
</dbReference>
<reference evidence="3 4" key="1">
    <citation type="journal article" date="2019" name="Nat. Med.">
        <title>A library of human gut bacterial isolates paired with longitudinal multiomics data enables mechanistic microbiome research.</title>
        <authorList>
            <person name="Poyet M."/>
            <person name="Groussin M."/>
            <person name="Gibbons S.M."/>
            <person name="Avila-Pacheco J."/>
            <person name="Jiang X."/>
            <person name="Kearney S.M."/>
            <person name="Perrotta A.R."/>
            <person name="Berdy B."/>
            <person name="Zhao S."/>
            <person name="Lieberman T.D."/>
            <person name="Swanson P.K."/>
            <person name="Smith M."/>
            <person name="Roesemann S."/>
            <person name="Alexander J.E."/>
            <person name="Rich S.A."/>
            <person name="Livny J."/>
            <person name="Vlamakis H."/>
            <person name="Clish C."/>
            <person name="Bullock K."/>
            <person name="Deik A."/>
            <person name="Scott J."/>
            <person name="Pierce K.A."/>
            <person name="Xavier R.J."/>
            <person name="Alm E.J."/>
        </authorList>
    </citation>
    <scope>NUCLEOTIDE SEQUENCE [LARGE SCALE GENOMIC DNA]</scope>
    <source>
        <strain evidence="3 4">BIOML-A183</strain>
    </source>
</reference>
<comment type="caution">
    <text evidence="3">The sequence shown here is derived from an EMBL/GenBank/DDBJ whole genome shotgun (WGS) entry which is preliminary data.</text>
</comment>
<name>A0A6N3VAW7_BACOV</name>
<feature type="chain" id="PRO_5026725828" evidence="1">
    <location>
        <begin position="35"/>
        <end position="617"/>
    </location>
</feature>
<dbReference type="AlphaFoldDB" id="A0A6N3VAW7"/>
<evidence type="ECO:0000259" key="2">
    <source>
        <dbReference type="Pfam" id="PF16400"/>
    </source>
</evidence>